<feature type="transmembrane region" description="Helical" evidence="1">
    <location>
        <begin position="52"/>
        <end position="77"/>
    </location>
</feature>
<organism evidence="2 3">
    <name type="scientific">Devosia equisanguinis</name>
    <dbReference type="NCBI Taxonomy" id="2490941"/>
    <lineage>
        <taxon>Bacteria</taxon>
        <taxon>Pseudomonadati</taxon>
        <taxon>Pseudomonadota</taxon>
        <taxon>Alphaproteobacteria</taxon>
        <taxon>Hyphomicrobiales</taxon>
        <taxon>Devosiaceae</taxon>
        <taxon>Devosia</taxon>
    </lineage>
</organism>
<reference evidence="2 3" key="1">
    <citation type="submission" date="2018-12" db="EMBL/GenBank/DDBJ databases">
        <authorList>
            <person name="Criscuolo A."/>
        </authorList>
    </citation>
    <scope>NUCLEOTIDE SEQUENCE [LARGE SCALE GENOMIC DNA]</scope>
    <source>
        <strain evidence="2">ACIP1116281</strain>
    </source>
</reference>
<feature type="transmembrane region" description="Helical" evidence="1">
    <location>
        <begin position="12"/>
        <end position="32"/>
    </location>
</feature>
<evidence type="ECO:0008006" key="4">
    <source>
        <dbReference type="Google" id="ProtNLM"/>
    </source>
</evidence>
<proteinExistence type="predicted"/>
<feature type="transmembrane region" description="Helical" evidence="1">
    <location>
        <begin position="89"/>
        <end position="106"/>
    </location>
</feature>
<dbReference type="AlphaFoldDB" id="A0A3S4GMG7"/>
<dbReference type="EMBL" id="UZWD01000049">
    <property type="protein sequence ID" value="VDS06459.1"/>
    <property type="molecule type" value="Genomic_DNA"/>
</dbReference>
<keyword evidence="1" id="KW-0812">Transmembrane</keyword>
<evidence type="ECO:0000313" key="2">
    <source>
        <dbReference type="EMBL" id="VDS06459.1"/>
    </source>
</evidence>
<gene>
    <name evidence="2" type="ORF">DEVEQU_03623</name>
</gene>
<keyword evidence="3" id="KW-1185">Reference proteome</keyword>
<sequence length="147" mass="15991">MLKEFLNGKSLPQLVMIAALVLSFASQFFNYFDDGTTGFLSFGPDFGDTTGIYTFGLYGTGWAFHPQAYVIYVVLAFALLREDIAQHPLFTRFGYWVSFLLIGWAASPGAPLRAEGAAAGWIAVLIALAAALLHQFGKKAATDRQEG</sequence>
<dbReference type="Proteomes" id="UP000268844">
    <property type="component" value="Unassembled WGS sequence"/>
</dbReference>
<dbReference type="OrthoDB" id="9983543at2"/>
<protein>
    <recommendedName>
        <fullName evidence="4">SPW repeat-containing protein</fullName>
    </recommendedName>
</protein>
<keyword evidence="1" id="KW-0472">Membrane</keyword>
<evidence type="ECO:0000313" key="3">
    <source>
        <dbReference type="Proteomes" id="UP000268844"/>
    </source>
</evidence>
<feature type="transmembrane region" description="Helical" evidence="1">
    <location>
        <begin position="118"/>
        <end position="136"/>
    </location>
</feature>
<evidence type="ECO:0000256" key="1">
    <source>
        <dbReference type="SAM" id="Phobius"/>
    </source>
</evidence>
<name>A0A3S4GMG7_9HYPH</name>
<accession>A0A3S4GMG7</accession>
<keyword evidence="1" id="KW-1133">Transmembrane helix</keyword>
<dbReference type="RefSeq" id="WP_126151973.1">
    <property type="nucleotide sequence ID" value="NZ_JBHTMH010000001.1"/>
</dbReference>